<dbReference type="EMBL" id="VCKX01000312">
    <property type="protein sequence ID" value="TMR20780.1"/>
    <property type="molecule type" value="Genomic_DNA"/>
</dbReference>
<accession>A0A5S4G492</accession>
<protein>
    <submittedName>
        <fullName evidence="1">Uncharacterized protein</fullName>
    </submittedName>
</protein>
<comment type="caution">
    <text evidence="1">The sequence shown here is derived from an EMBL/GenBank/DDBJ whole genome shotgun (WGS) entry which is preliminary data.</text>
</comment>
<keyword evidence="2" id="KW-1185">Reference proteome</keyword>
<reference evidence="1 2" key="1">
    <citation type="submission" date="2019-05" db="EMBL/GenBank/DDBJ databases">
        <title>Draft genome sequence of Nonomuraea zeae DSM 100528.</title>
        <authorList>
            <person name="Saricaoglu S."/>
            <person name="Isik K."/>
        </authorList>
    </citation>
    <scope>NUCLEOTIDE SEQUENCE [LARGE SCALE GENOMIC DNA]</scope>
    <source>
        <strain evidence="1 2">DSM 100528</strain>
    </source>
</reference>
<gene>
    <name evidence="1" type="ORF">ETD85_51870</name>
</gene>
<feature type="non-terminal residue" evidence="1">
    <location>
        <position position="68"/>
    </location>
</feature>
<dbReference type="Proteomes" id="UP000306628">
    <property type="component" value="Unassembled WGS sequence"/>
</dbReference>
<name>A0A5S4G492_9ACTN</name>
<sequence length="68" mass="7470">MASPLQYGDPPRLGPYVVQARLHMAPAGFVYLGQAPDGRAAVSYTDLKKKRKEDFQQEDCGEAMGDIL</sequence>
<dbReference type="AlphaFoldDB" id="A0A5S4G492"/>
<evidence type="ECO:0000313" key="1">
    <source>
        <dbReference type="EMBL" id="TMR20780.1"/>
    </source>
</evidence>
<organism evidence="1 2">
    <name type="scientific">Nonomuraea zeae</name>
    <dbReference type="NCBI Taxonomy" id="1642303"/>
    <lineage>
        <taxon>Bacteria</taxon>
        <taxon>Bacillati</taxon>
        <taxon>Actinomycetota</taxon>
        <taxon>Actinomycetes</taxon>
        <taxon>Streptosporangiales</taxon>
        <taxon>Streptosporangiaceae</taxon>
        <taxon>Nonomuraea</taxon>
    </lineage>
</organism>
<proteinExistence type="predicted"/>
<evidence type="ECO:0000313" key="2">
    <source>
        <dbReference type="Proteomes" id="UP000306628"/>
    </source>
</evidence>